<dbReference type="OrthoDB" id="3684496at2"/>
<dbReference type="InterPro" id="IPR009057">
    <property type="entry name" value="Homeodomain-like_sf"/>
</dbReference>
<proteinExistence type="predicted"/>
<dbReference type="PANTHER" id="PTHR30514:SF1">
    <property type="entry name" value="HTH-TYPE TRANSCRIPTIONAL REGULATOR HEXR-RELATED"/>
    <property type="match status" value="1"/>
</dbReference>
<evidence type="ECO:0000256" key="2">
    <source>
        <dbReference type="ARBA" id="ARBA00023125"/>
    </source>
</evidence>
<accession>A0A2T4U5X3</accession>
<protein>
    <submittedName>
        <fullName evidence="6">RpiR family transcriptional regulator</fullName>
    </submittedName>
</protein>
<comment type="caution">
    <text evidence="6">The sequence shown here is derived from an EMBL/GenBank/DDBJ whole genome shotgun (WGS) entry which is preliminary data.</text>
</comment>
<dbReference type="CDD" id="cd05013">
    <property type="entry name" value="SIS_RpiR"/>
    <property type="match status" value="1"/>
</dbReference>
<dbReference type="GO" id="GO:1901135">
    <property type="term" value="P:carbohydrate derivative metabolic process"/>
    <property type="evidence" value="ECO:0007669"/>
    <property type="project" value="InterPro"/>
</dbReference>
<feature type="domain" description="HTH rpiR-type" evidence="4">
    <location>
        <begin position="8"/>
        <end position="84"/>
    </location>
</feature>
<evidence type="ECO:0000313" key="7">
    <source>
        <dbReference type="Proteomes" id="UP000240509"/>
    </source>
</evidence>
<dbReference type="Pfam" id="PF01418">
    <property type="entry name" value="HTH_6"/>
    <property type="match status" value="1"/>
</dbReference>
<keyword evidence="3" id="KW-0804">Transcription</keyword>
<dbReference type="SUPFAM" id="SSF46689">
    <property type="entry name" value="Homeodomain-like"/>
    <property type="match status" value="1"/>
</dbReference>
<dbReference type="GO" id="GO:0003700">
    <property type="term" value="F:DNA-binding transcription factor activity"/>
    <property type="evidence" value="ECO:0007669"/>
    <property type="project" value="InterPro"/>
</dbReference>
<evidence type="ECO:0000256" key="1">
    <source>
        <dbReference type="ARBA" id="ARBA00023015"/>
    </source>
</evidence>
<evidence type="ECO:0000256" key="3">
    <source>
        <dbReference type="ARBA" id="ARBA00023163"/>
    </source>
</evidence>
<dbReference type="InterPro" id="IPR046348">
    <property type="entry name" value="SIS_dom_sf"/>
</dbReference>
<keyword evidence="1" id="KW-0805">Transcription regulation</keyword>
<feature type="domain" description="SIS" evidence="5">
    <location>
        <begin position="128"/>
        <end position="268"/>
    </location>
</feature>
<dbReference type="InterPro" id="IPR036388">
    <property type="entry name" value="WH-like_DNA-bd_sf"/>
</dbReference>
<keyword evidence="2" id="KW-0238">DNA-binding</keyword>
<dbReference type="InterPro" id="IPR035472">
    <property type="entry name" value="RpiR-like_SIS"/>
</dbReference>
<dbReference type="EMBL" id="PZJJ01000014">
    <property type="protein sequence ID" value="PTL38782.1"/>
    <property type="molecule type" value="Genomic_DNA"/>
</dbReference>
<dbReference type="AlphaFoldDB" id="A0A2T4U5X3"/>
<dbReference type="PROSITE" id="PS51071">
    <property type="entry name" value="HTH_RPIR"/>
    <property type="match status" value="1"/>
</dbReference>
<evidence type="ECO:0000313" key="6">
    <source>
        <dbReference type="EMBL" id="PTL38782.1"/>
    </source>
</evidence>
<gene>
    <name evidence="6" type="ORF">C6Y45_09620</name>
</gene>
<dbReference type="Proteomes" id="UP000240509">
    <property type="component" value="Unassembled WGS sequence"/>
</dbReference>
<dbReference type="GO" id="GO:0097367">
    <property type="term" value="F:carbohydrate derivative binding"/>
    <property type="evidence" value="ECO:0007669"/>
    <property type="project" value="InterPro"/>
</dbReference>
<dbReference type="Gene3D" id="3.40.50.10490">
    <property type="entry name" value="Glucose-6-phosphate isomerase like protein, domain 1"/>
    <property type="match status" value="1"/>
</dbReference>
<dbReference type="InterPro" id="IPR000281">
    <property type="entry name" value="HTH_RpiR"/>
</dbReference>
<evidence type="ECO:0000259" key="5">
    <source>
        <dbReference type="PROSITE" id="PS51464"/>
    </source>
</evidence>
<name>A0A2T4U5X3_9BACI</name>
<dbReference type="InterPro" id="IPR047640">
    <property type="entry name" value="RpiR-like"/>
</dbReference>
<reference evidence="6 7" key="1">
    <citation type="submission" date="2018-03" db="EMBL/GenBank/DDBJ databases">
        <title>Alkalicoccus saliphilus sp. nov., isolated from a mineral pool.</title>
        <authorList>
            <person name="Zhao B."/>
        </authorList>
    </citation>
    <scope>NUCLEOTIDE SEQUENCE [LARGE SCALE GENOMIC DNA]</scope>
    <source>
        <strain evidence="6 7">6AG</strain>
    </source>
</reference>
<dbReference type="PROSITE" id="PS51464">
    <property type="entry name" value="SIS"/>
    <property type="match status" value="1"/>
</dbReference>
<dbReference type="SUPFAM" id="SSF53697">
    <property type="entry name" value="SIS domain"/>
    <property type="match status" value="1"/>
</dbReference>
<keyword evidence="7" id="KW-1185">Reference proteome</keyword>
<dbReference type="PANTHER" id="PTHR30514">
    <property type="entry name" value="GLUCOKINASE"/>
    <property type="match status" value="1"/>
</dbReference>
<dbReference type="Pfam" id="PF01380">
    <property type="entry name" value="SIS"/>
    <property type="match status" value="1"/>
</dbReference>
<dbReference type="GO" id="GO:0003677">
    <property type="term" value="F:DNA binding"/>
    <property type="evidence" value="ECO:0007669"/>
    <property type="project" value="UniProtKB-KW"/>
</dbReference>
<evidence type="ECO:0000259" key="4">
    <source>
        <dbReference type="PROSITE" id="PS51071"/>
    </source>
</evidence>
<dbReference type="Gene3D" id="1.10.10.10">
    <property type="entry name" value="Winged helix-like DNA-binding domain superfamily/Winged helix DNA-binding domain"/>
    <property type="match status" value="1"/>
</dbReference>
<organism evidence="6 7">
    <name type="scientific">Alkalicoccus saliphilus</name>
    <dbReference type="NCBI Taxonomy" id="200989"/>
    <lineage>
        <taxon>Bacteria</taxon>
        <taxon>Bacillati</taxon>
        <taxon>Bacillota</taxon>
        <taxon>Bacilli</taxon>
        <taxon>Bacillales</taxon>
        <taxon>Bacillaceae</taxon>
        <taxon>Alkalicoccus</taxon>
    </lineage>
</organism>
<sequence>MAANTEATHCKHRIRSVYTSLRDKEKKIADYILEHPEEIVHSTISQVAENLHVAEATVFRFCKRIGFKGYQAMKIALASEIVTGVENIHETIKEGDDAKTVAEKVFQTNIKTLEETLSVVNGEDFQLAVDILLSADKVEFYGNGGSGVIAADAHHKFMRTGIPSAAYSDSHLQVMAASQLSEGSAAVLISHSGANRDILQAADIAAENGAKLIAVTNLAKSPLTERADVSLHTVSTETDYRSEALASRLAQLSLIDALYVNVALRRKELMDESLNKIRQAISLKRI</sequence>
<dbReference type="InterPro" id="IPR001347">
    <property type="entry name" value="SIS_dom"/>
</dbReference>
<dbReference type="RefSeq" id="WP_107585051.1">
    <property type="nucleotide sequence ID" value="NZ_PZJJ01000014.1"/>
</dbReference>